<dbReference type="AlphaFoldDB" id="A0A2M9D1D5"/>
<evidence type="ECO:0000256" key="2">
    <source>
        <dbReference type="SAM" id="SignalP"/>
    </source>
</evidence>
<evidence type="ECO:0008006" key="5">
    <source>
        <dbReference type="Google" id="ProtNLM"/>
    </source>
</evidence>
<evidence type="ECO:0000313" key="3">
    <source>
        <dbReference type="EMBL" id="PJJ77947.1"/>
    </source>
</evidence>
<organism evidence="3 4">
    <name type="scientific">Sediminihabitans luteus</name>
    <dbReference type="NCBI Taxonomy" id="1138585"/>
    <lineage>
        <taxon>Bacteria</taxon>
        <taxon>Bacillati</taxon>
        <taxon>Actinomycetota</taxon>
        <taxon>Actinomycetes</taxon>
        <taxon>Micrococcales</taxon>
        <taxon>Cellulomonadaceae</taxon>
        <taxon>Sediminihabitans</taxon>
    </lineage>
</organism>
<keyword evidence="2" id="KW-0732">Signal</keyword>
<dbReference type="PROSITE" id="PS51257">
    <property type="entry name" value="PROKAR_LIPOPROTEIN"/>
    <property type="match status" value="1"/>
</dbReference>
<proteinExistence type="predicted"/>
<dbReference type="Proteomes" id="UP000231693">
    <property type="component" value="Unassembled WGS sequence"/>
</dbReference>
<gene>
    <name evidence="3" type="ORF">CLV28_1174</name>
</gene>
<name>A0A2M9D1D5_9CELL</name>
<accession>A0A2M9D1D5</accession>
<dbReference type="RefSeq" id="WP_100422236.1">
    <property type="nucleotide sequence ID" value="NZ_BOOX01000010.1"/>
</dbReference>
<sequence>MKPANRWATAGGALVLGLALAGCGAGTSPVAFDPARPGTVESTLADPAQPDPGPAAPVPGATLAPSDVDKLAGAAPAGGVAAGLELVVALPAAPDAATSVLADAVDDWAAAHDATTRPVVVRSFDDLQAVADDATDAIVVVPGDALVDEVDVVSAQNLGVPFLMLGAQVLEPTDNVTAVVWSGASSRGSAAAADQPSDDASVTPARAAEAVEVGTRGVLRGVQGVVVALG</sequence>
<protein>
    <recommendedName>
        <fullName evidence="5">BMP family ABC transporter substrate-binding protein</fullName>
    </recommendedName>
</protein>
<dbReference type="EMBL" id="PGFE01000001">
    <property type="protein sequence ID" value="PJJ77947.1"/>
    <property type="molecule type" value="Genomic_DNA"/>
</dbReference>
<feature type="region of interest" description="Disordered" evidence="1">
    <location>
        <begin position="34"/>
        <end position="57"/>
    </location>
</feature>
<evidence type="ECO:0000313" key="4">
    <source>
        <dbReference type="Proteomes" id="UP000231693"/>
    </source>
</evidence>
<comment type="caution">
    <text evidence="3">The sequence shown here is derived from an EMBL/GenBank/DDBJ whole genome shotgun (WGS) entry which is preliminary data.</text>
</comment>
<evidence type="ECO:0000256" key="1">
    <source>
        <dbReference type="SAM" id="MobiDB-lite"/>
    </source>
</evidence>
<reference evidence="3 4" key="1">
    <citation type="submission" date="2017-11" db="EMBL/GenBank/DDBJ databases">
        <title>Genomic Encyclopedia of Archaeal and Bacterial Type Strains, Phase II (KMG-II): From Individual Species to Whole Genera.</title>
        <authorList>
            <person name="Goeker M."/>
        </authorList>
    </citation>
    <scope>NUCLEOTIDE SEQUENCE [LARGE SCALE GENOMIC DNA]</scope>
    <source>
        <strain evidence="3 4">DSM 25478</strain>
    </source>
</reference>
<feature type="signal peptide" evidence="2">
    <location>
        <begin position="1"/>
        <end position="21"/>
    </location>
</feature>
<feature type="chain" id="PRO_5039310250" description="BMP family ABC transporter substrate-binding protein" evidence="2">
    <location>
        <begin position="22"/>
        <end position="230"/>
    </location>
</feature>
<dbReference type="OrthoDB" id="4824377at2"/>
<keyword evidence="4" id="KW-1185">Reference proteome</keyword>